<reference evidence="3 4" key="1">
    <citation type="submission" date="2016-10" db="EMBL/GenBank/DDBJ databases">
        <authorList>
            <person name="de Groot N.N."/>
        </authorList>
    </citation>
    <scope>NUCLEOTIDE SEQUENCE [LARGE SCALE GENOMIC DNA]</scope>
    <source>
        <strain evidence="3 4">DSM 17890</strain>
    </source>
</reference>
<dbReference type="Proteomes" id="UP000199118">
    <property type="component" value="Unassembled WGS sequence"/>
</dbReference>
<evidence type="ECO:0000259" key="2">
    <source>
        <dbReference type="Pfam" id="PF10135"/>
    </source>
</evidence>
<dbReference type="RefSeq" id="WP_092682007.1">
    <property type="nucleotide sequence ID" value="NZ_FNMZ01000003.1"/>
</dbReference>
<feature type="domain" description="Flagellar protein FlgJ N-terminal" evidence="2">
    <location>
        <begin position="52"/>
        <end position="92"/>
    </location>
</feature>
<dbReference type="STRING" id="356660.SAMN05444336_103518"/>
<name>A0A1H2ZHY4_9RHOB</name>
<protein>
    <submittedName>
        <fullName evidence="3">Rod binding protein</fullName>
    </submittedName>
</protein>
<dbReference type="OrthoDB" id="7690273at2"/>
<dbReference type="Pfam" id="PF10135">
    <property type="entry name" value="Rod-binding"/>
    <property type="match status" value="1"/>
</dbReference>
<evidence type="ECO:0000256" key="1">
    <source>
        <dbReference type="SAM" id="MobiDB-lite"/>
    </source>
</evidence>
<dbReference type="EMBL" id="FNMZ01000003">
    <property type="protein sequence ID" value="SDX17001.1"/>
    <property type="molecule type" value="Genomic_DNA"/>
</dbReference>
<dbReference type="InterPro" id="IPR019301">
    <property type="entry name" value="Flagellar_prot_FlgJ_N"/>
</dbReference>
<proteinExistence type="predicted"/>
<organism evidence="3 4">
    <name type="scientific">Albimonas donghaensis</name>
    <dbReference type="NCBI Taxonomy" id="356660"/>
    <lineage>
        <taxon>Bacteria</taxon>
        <taxon>Pseudomonadati</taxon>
        <taxon>Pseudomonadota</taxon>
        <taxon>Alphaproteobacteria</taxon>
        <taxon>Rhodobacterales</taxon>
        <taxon>Paracoccaceae</taxon>
        <taxon>Albimonas</taxon>
    </lineage>
</organism>
<evidence type="ECO:0000313" key="4">
    <source>
        <dbReference type="Proteomes" id="UP000199118"/>
    </source>
</evidence>
<gene>
    <name evidence="3" type="ORF">SAMN05444336_103518</name>
</gene>
<sequence>MTETTLVIPQAKAAPAPPPAYSGRDPARLQAAAEAFEAMFLAEMLTHAGLGQTPEMFGGGVGEDAFSGFLVREQANLMAAQGGIGLAESLVRALAARERVE</sequence>
<accession>A0A1H2ZHY4</accession>
<keyword evidence="4" id="KW-1185">Reference proteome</keyword>
<feature type="region of interest" description="Disordered" evidence="1">
    <location>
        <begin position="1"/>
        <end position="25"/>
    </location>
</feature>
<evidence type="ECO:0000313" key="3">
    <source>
        <dbReference type="EMBL" id="SDX17001.1"/>
    </source>
</evidence>
<dbReference type="AlphaFoldDB" id="A0A1H2ZHY4"/>